<keyword evidence="3" id="KW-0456">Lyase</keyword>
<evidence type="ECO:0000256" key="3">
    <source>
        <dbReference type="ARBA" id="ARBA00023239"/>
    </source>
</evidence>
<dbReference type="Proteomes" id="UP000192940">
    <property type="component" value="Chromosome I"/>
</dbReference>
<dbReference type="STRING" id="1313296.SAMN05661091_5261"/>
<dbReference type="Pfam" id="PF02368">
    <property type="entry name" value="Big_2"/>
    <property type="match status" value="2"/>
</dbReference>
<dbReference type="Gene3D" id="2.60.220.10">
    <property type="entry name" value="Polysaccharide lyase family 8-like, C-terminal"/>
    <property type="match status" value="1"/>
</dbReference>
<dbReference type="InterPro" id="IPR012970">
    <property type="entry name" value="Lyase_8_alpha_N"/>
</dbReference>
<dbReference type="Pfam" id="PF08124">
    <property type="entry name" value="Lyase_8_N"/>
    <property type="match status" value="1"/>
</dbReference>
<dbReference type="Pfam" id="PF00395">
    <property type="entry name" value="SLH"/>
    <property type="match status" value="3"/>
</dbReference>
<feature type="signal peptide" evidence="6">
    <location>
        <begin position="1"/>
        <end position="23"/>
    </location>
</feature>
<dbReference type="InterPro" id="IPR003159">
    <property type="entry name" value="Lyase_8_central_dom"/>
</dbReference>
<accession>A0A1X7HRM8</accession>
<dbReference type="Gene3D" id="2.70.98.10">
    <property type="match status" value="1"/>
</dbReference>
<dbReference type="SUPFAM" id="SSF48230">
    <property type="entry name" value="Chondroitin AC/alginate lyase"/>
    <property type="match status" value="1"/>
</dbReference>
<feature type="chain" id="PRO_5012349477" evidence="6">
    <location>
        <begin position="24"/>
        <end position="1407"/>
    </location>
</feature>
<dbReference type="InterPro" id="IPR001119">
    <property type="entry name" value="SLH_dom"/>
</dbReference>
<evidence type="ECO:0000256" key="6">
    <source>
        <dbReference type="SAM" id="SignalP"/>
    </source>
</evidence>
<evidence type="ECO:0000256" key="1">
    <source>
        <dbReference type="ARBA" id="ARBA00006699"/>
    </source>
</evidence>
<dbReference type="Gene3D" id="1.50.10.100">
    <property type="entry name" value="Chondroitin AC/alginate lyase"/>
    <property type="match status" value="1"/>
</dbReference>
<dbReference type="PROSITE" id="PS51272">
    <property type="entry name" value="SLH"/>
    <property type="match status" value="3"/>
</dbReference>
<dbReference type="InterPro" id="IPR011013">
    <property type="entry name" value="Gal_mutarotase_sf_dom"/>
</dbReference>
<feature type="region of interest" description="Disordered" evidence="5">
    <location>
        <begin position="1152"/>
        <end position="1230"/>
    </location>
</feature>
<evidence type="ECO:0000313" key="8">
    <source>
        <dbReference type="EMBL" id="SMF90851.1"/>
    </source>
</evidence>
<feature type="compositionally biased region" description="Low complexity" evidence="5">
    <location>
        <begin position="1182"/>
        <end position="1192"/>
    </location>
</feature>
<dbReference type="GO" id="GO:0005576">
    <property type="term" value="C:extracellular region"/>
    <property type="evidence" value="ECO:0007669"/>
    <property type="project" value="InterPro"/>
</dbReference>
<feature type="domain" description="SLH" evidence="7">
    <location>
        <begin position="1349"/>
        <end position="1407"/>
    </location>
</feature>
<organism evidence="8 9">
    <name type="scientific">Paenibacillus uliginis N3/975</name>
    <dbReference type="NCBI Taxonomy" id="1313296"/>
    <lineage>
        <taxon>Bacteria</taxon>
        <taxon>Bacillati</taxon>
        <taxon>Bacillota</taxon>
        <taxon>Bacilli</taxon>
        <taxon>Bacillales</taxon>
        <taxon>Paenibacillaceae</taxon>
        <taxon>Paenibacillus</taxon>
    </lineage>
</organism>
<dbReference type="CDD" id="cd01083">
    <property type="entry name" value="GAG_Lyase"/>
    <property type="match status" value="1"/>
</dbReference>
<dbReference type="InterPro" id="IPR038970">
    <property type="entry name" value="Lyase_8"/>
</dbReference>
<name>A0A1X7HRM8_9BACL</name>
<evidence type="ECO:0000256" key="2">
    <source>
        <dbReference type="ARBA" id="ARBA00022729"/>
    </source>
</evidence>
<dbReference type="SUPFAM" id="SSF49863">
    <property type="entry name" value="Hyaluronate lyase-like, C-terminal domain"/>
    <property type="match status" value="1"/>
</dbReference>
<dbReference type="SUPFAM" id="SSF49373">
    <property type="entry name" value="Invasin/intimin cell-adhesion fragments"/>
    <property type="match status" value="2"/>
</dbReference>
<keyword evidence="2 6" id="KW-0732">Signal</keyword>
<gene>
    <name evidence="8" type="ORF">SAMN05661091_5261</name>
</gene>
<dbReference type="InterPro" id="IPR004103">
    <property type="entry name" value="Lyase_8_C"/>
</dbReference>
<dbReference type="PANTHER" id="PTHR38481:SF1">
    <property type="entry name" value="HYALURONATE LYASE"/>
    <property type="match status" value="1"/>
</dbReference>
<dbReference type="Pfam" id="PF02278">
    <property type="entry name" value="Lyase_8"/>
    <property type="match status" value="1"/>
</dbReference>
<feature type="active site" evidence="4">
    <location>
        <position position="531"/>
    </location>
</feature>
<dbReference type="Pfam" id="PF02884">
    <property type="entry name" value="Lyase_8_C"/>
    <property type="match status" value="1"/>
</dbReference>
<evidence type="ECO:0000313" key="9">
    <source>
        <dbReference type="Proteomes" id="UP000192940"/>
    </source>
</evidence>
<protein>
    <submittedName>
        <fullName evidence="8">Bacterial surface proteins containing Ig-like domains</fullName>
    </submittedName>
</protein>
<feature type="domain" description="SLH" evidence="7">
    <location>
        <begin position="1291"/>
        <end position="1348"/>
    </location>
</feature>
<dbReference type="InterPro" id="IPR014718">
    <property type="entry name" value="GH-type_carb-bd"/>
</dbReference>
<dbReference type="InterPro" id="IPR011071">
    <property type="entry name" value="Lyase_8-like_C"/>
</dbReference>
<dbReference type="Gene3D" id="2.60.40.1080">
    <property type="match status" value="2"/>
</dbReference>
<evidence type="ECO:0000256" key="4">
    <source>
        <dbReference type="PIRSR" id="PIRSR638970-1"/>
    </source>
</evidence>
<reference evidence="8 9" key="1">
    <citation type="submission" date="2017-04" db="EMBL/GenBank/DDBJ databases">
        <authorList>
            <person name="Afonso C.L."/>
            <person name="Miller P.J."/>
            <person name="Scott M.A."/>
            <person name="Spackman E."/>
            <person name="Goraichik I."/>
            <person name="Dimitrov K.M."/>
            <person name="Suarez D.L."/>
            <person name="Swayne D.E."/>
        </authorList>
    </citation>
    <scope>NUCLEOTIDE SEQUENCE [LARGE SCALE GENOMIC DNA]</scope>
    <source>
        <strain evidence="8 9">N3/975</strain>
    </source>
</reference>
<dbReference type="SMART" id="SM00635">
    <property type="entry name" value="BID_2"/>
    <property type="match status" value="2"/>
</dbReference>
<sequence length="1407" mass="152639">MKAYTRKVSLLLVVCMTFQMVLSFQPGGINRVEASISGMNLVPNGDFEVVVYPGDVGWIDRKQAQGWGVWQASGSGKVSVNEAVYTSSTKSVQVEHDVSSRTGLSGNVKISTGTTFKLSAQIKTDNVVSNGGAFVRTQYYKSINGVDGATSNVKLGDGPVLAKLTGTNDWTLREAIFTVPAGTKYVRAEPFFDTGTGTAWFDDISIHEWNGINGLKLEPAAVTLNQGQTFTFTPVFSPAGASEELIWSSSSPETVSVYDDGTVTAHEIGSVTITAATRDGLIRGQSTVMVESAAMQAAYDELRQKWRNKLLGGDQMDLNDPDISAYMTSLNERISNASGTGIWDLMNKASSPDYLWPELGNKANTNSANMTKGFTNISDMAVAYSTEGAAVYGNAQLRDDIIRALEWMYTNQYNEGKSMPSGANWWDWEIGTPQVLMNIVVLMYNELSQTQIDNYIKVMDRYVPDPTRRVQNVNVTETGANLLDKALAVVLRGVVGKNSSKIEQARNSMAREFLYVQSGDGIYEDGSLIQHTNIAYTGAYGTVLVGRIADLLYLFTSSPWEVTDPNVNNVYKWVEDSFEPLVYKGAMMDAVKGRSISREKDSDHLTGRSVIRTLARLAGGAPAEQSATIKSMIKEWVQSDTTFPNYYEGMPIYEMNLIKGIVNDSSVLPRGELIKHQNFAAMDRVVHLRPDYGFVISMFSDRISAFEFGNDENIKGWYTGMGMTNLYNEDLKQFSNQYWPTVNMHRLAGTTTDGYFPAPKAWASYYNPKAWVGGSSIDNLYGSAGMDFSLELSTGSKLRGKKSWFMFDDEIVALGSGITSPEARVVETIVENRQVSESGENALTVNGVLQPVNLGWNETMKDVQWAHLAGHVPGSDIGYYFPNSPELRGLREARKGAWKDINTGGSADLITKNYVSLSFDHGKMPQDASYSYVLLPNKDAAATEQYSQNPDIEVISQNNQVHAVKESKLGWYGFNFWEAATSAFLRTYSPASVQVHEQGDQLTVAVADPTQKQSRIVVELLDKVDVQELEKDSAIRVIETSPYLKLEIDTTGARGKSHVATFRIVPPAAGIQLDKQAVTLNVGDSVSLTAATVPSNAASLDLHWSVDSGDIVKLEQDGETTVVTGLKAGTATITVASVNGAFTATCVVTVTEKSPGNPPDGGNIGSPPDEGNAGNSSGEDITTGSSSNGGSTDKPSKGEQGGKPTEGSESHADGDTGQPTSKPGSSDKNIVISDMKGHWAEDKIKVAMDQGLVTGYPDGTFKPDKPVTRAEFVVLLARGLGLEGESGISFADERLIPNWAKSYVAAGISYGFISGYADNTFRASKTMTRTELAMMAAKALQLKESSPDSLTFADVDDIPNWAKGFIASAVKAGIIEGRNKNRFAPDVQATRAEAVVIMTRILEQKSK</sequence>
<dbReference type="SUPFAM" id="SSF74650">
    <property type="entry name" value="Galactose mutarotase-like"/>
    <property type="match status" value="1"/>
</dbReference>
<dbReference type="InterPro" id="IPR003343">
    <property type="entry name" value="Big_2"/>
</dbReference>
<feature type="domain" description="SLH" evidence="7">
    <location>
        <begin position="1227"/>
        <end position="1290"/>
    </location>
</feature>
<feature type="active site" evidence="4">
    <location>
        <position position="594"/>
    </location>
</feature>
<evidence type="ECO:0000256" key="5">
    <source>
        <dbReference type="SAM" id="MobiDB-lite"/>
    </source>
</evidence>
<keyword evidence="9" id="KW-1185">Reference proteome</keyword>
<proteinExistence type="inferred from homology"/>
<dbReference type="PANTHER" id="PTHR38481">
    <property type="entry name" value="HYALURONATE LYASE"/>
    <property type="match status" value="1"/>
</dbReference>
<dbReference type="EMBL" id="LT840184">
    <property type="protein sequence ID" value="SMF90851.1"/>
    <property type="molecule type" value="Genomic_DNA"/>
</dbReference>
<dbReference type="Gene3D" id="2.60.120.260">
    <property type="entry name" value="Galactose-binding domain-like"/>
    <property type="match status" value="1"/>
</dbReference>
<feature type="compositionally biased region" description="Polar residues" evidence="5">
    <location>
        <begin position="1217"/>
        <end position="1228"/>
    </location>
</feature>
<dbReference type="GO" id="GO:0016837">
    <property type="term" value="F:carbon-oxygen lyase activity, acting on polysaccharides"/>
    <property type="evidence" value="ECO:0007669"/>
    <property type="project" value="UniProtKB-ARBA"/>
</dbReference>
<feature type="active site" evidence="4">
    <location>
        <position position="540"/>
    </location>
</feature>
<comment type="similarity">
    <text evidence="1">Belongs to the polysaccharide lyase 8 family.</text>
</comment>
<dbReference type="GO" id="GO:0030246">
    <property type="term" value="F:carbohydrate binding"/>
    <property type="evidence" value="ECO:0007669"/>
    <property type="project" value="InterPro"/>
</dbReference>
<dbReference type="InterPro" id="IPR008929">
    <property type="entry name" value="Chondroitin_lyas"/>
</dbReference>
<dbReference type="GO" id="GO:0005975">
    <property type="term" value="P:carbohydrate metabolic process"/>
    <property type="evidence" value="ECO:0007669"/>
    <property type="project" value="InterPro"/>
</dbReference>
<dbReference type="InterPro" id="IPR008964">
    <property type="entry name" value="Invasin/intimin_cell_adhesion"/>
</dbReference>
<evidence type="ECO:0000259" key="7">
    <source>
        <dbReference type="PROSITE" id="PS51272"/>
    </source>
</evidence>